<protein>
    <submittedName>
        <fullName evidence="1">Uncharacterized protein</fullName>
    </submittedName>
</protein>
<keyword evidence="2" id="KW-1185">Reference proteome</keyword>
<organism evidence="1 2">
    <name type="scientific">Pangasius djambal</name>
    <dbReference type="NCBI Taxonomy" id="1691987"/>
    <lineage>
        <taxon>Eukaryota</taxon>
        <taxon>Metazoa</taxon>
        <taxon>Chordata</taxon>
        <taxon>Craniata</taxon>
        <taxon>Vertebrata</taxon>
        <taxon>Euteleostomi</taxon>
        <taxon>Actinopterygii</taxon>
        <taxon>Neopterygii</taxon>
        <taxon>Teleostei</taxon>
        <taxon>Ostariophysi</taxon>
        <taxon>Siluriformes</taxon>
        <taxon>Pangasiidae</taxon>
        <taxon>Pangasius</taxon>
    </lineage>
</organism>
<gene>
    <name evidence="1" type="ORF">PDJAM_G00074050</name>
</gene>
<evidence type="ECO:0000313" key="2">
    <source>
        <dbReference type="Proteomes" id="UP000830395"/>
    </source>
</evidence>
<dbReference type="Proteomes" id="UP000830395">
    <property type="component" value="Chromosome 16"/>
</dbReference>
<reference evidence="1" key="1">
    <citation type="submission" date="2020-02" db="EMBL/GenBank/DDBJ databases">
        <title>Genome sequencing of the panga catfish, Pangasius djambal.</title>
        <authorList>
            <person name="Wen M."/>
            <person name="Zahm M."/>
            <person name="Roques C."/>
            <person name="Cabau C."/>
            <person name="Klopp C."/>
            <person name="Donnadieu C."/>
            <person name="Jouanno E."/>
            <person name="Avarre J.-C."/>
            <person name="Campet M."/>
            <person name="Ha T."/>
            <person name="Dugue R."/>
            <person name="Lampietro C."/>
            <person name="Louis A."/>
            <person name="Herpin A."/>
            <person name="Echchiki A."/>
            <person name="Berthelot C."/>
            <person name="Parey E."/>
            <person name="Roest-Crollius H."/>
            <person name="Braasch I."/>
            <person name="Postlethwait J.H."/>
            <person name="Bobe J."/>
            <person name="Montfort J."/>
            <person name="Bouchez O."/>
            <person name="Begum T."/>
            <person name="Schartl M."/>
            <person name="Gustiano R."/>
            <person name="Guiguen Y."/>
        </authorList>
    </citation>
    <scope>NUCLEOTIDE SEQUENCE</scope>
    <source>
        <strain evidence="1">Pdj_M5554</strain>
    </source>
</reference>
<name>A0ACC5Z1H1_9TELE</name>
<sequence length="71" mass="8091">MELIQRADSKSRLCSERYITNPNTLYPLQHRQLTHSLPHTEQRSCRSVQKWLTERVPGRAGSDAGSAITVN</sequence>
<proteinExistence type="predicted"/>
<evidence type="ECO:0000313" key="1">
    <source>
        <dbReference type="EMBL" id="MCJ8741734.1"/>
    </source>
</evidence>
<dbReference type="EMBL" id="CM040990">
    <property type="protein sequence ID" value="MCJ8741734.1"/>
    <property type="molecule type" value="Genomic_DNA"/>
</dbReference>
<comment type="caution">
    <text evidence="1">The sequence shown here is derived from an EMBL/GenBank/DDBJ whole genome shotgun (WGS) entry which is preliminary data.</text>
</comment>
<accession>A0ACC5Z1H1</accession>